<dbReference type="SUPFAM" id="SSF69304">
    <property type="entry name" value="Tricorn protease N-terminal domain"/>
    <property type="match status" value="1"/>
</dbReference>
<evidence type="ECO:0008006" key="3">
    <source>
        <dbReference type="Google" id="ProtNLM"/>
    </source>
</evidence>
<dbReference type="Gene3D" id="2.120.10.30">
    <property type="entry name" value="TolB, C-terminal domain"/>
    <property type="match status" value="1"/>
</dbReference>
<reference evidence="2" key="1">
    <citation type="journal article" date="2014" name="Front. Microbiol.">
        <title>High frequency of phylogenetically diverse reductive dehalogenase-homologous genes in deep subseafloor sedimentary metagenomes.</title>
        <authorList>
            <person name="Kawai M."/>
            <person name="Futagami T."/>
            <person name="Toyoda A."/>
            <person name="Takaki Y."/>
            <person name="Nishi S."/>
            <person name="Hori S."/>
            <person name="Arai W."/>
            <person name="Tsubouchi T."/>
            <person name="Morono Y."/>
            <person name="Uchiyama I."/>
            <person name="Ito T."/>
            <person name="Fujiyama A."/>
            <person name="Inagaki F."/>
            <person name="Takami H."/>
        </authorList>
    </citation>
    <scope>NUCLEOTIDE SEQUENCE</scope>
    <source>
        <strain evidence="2">Expedition CK06-06</strain>
    </source>
</reference>
<dbReference type="AlphaFoldDB" id="X1NUJ2"/>
<feature type="non-terminal residue" evidence="2">
    <location>
        <position position="1"/>
    </location>
</feature>
<sequence length="155" mass="17761">PQGERIPEKGKPPLYYHVKNMWYKLDGKGILLEEKSHIWKVNAKTGKMKQLTFGKNGDASPNVSPDGKKVVFVSNRQKSYEEKLQYVDIYVIDINGKKEKKVKTPAGPKGLPVFSPDGRSIAYIGREYPEQWFGWRNYYLWVVTVQGGRAVNITK</sequence>
<accession>X1NUJ2</accession>
<dbReference type="PANTHER" id="PTHR36842:SF1">
    <property type="entry name" value="PROTEIN TOLB"/>
    <property type="match status" value="1"/>
</dbReference>
<dbReference type="Pfam" id="PF07676">
    <property type="entry name" value="PD40"/>
    <property type="match status" value="2"/>
</dbReference>
<dbReference type="InterPro" id="IPR011042">
    <property type="entry name" value="6-blade_b-propeller_TolB-like"/>
</dbReference>
<protein>
    <recommendedName>
        <fullName evidence="3">Dipeptidylpeptidase IV N-terminal domain-containing protein</fullName>
    </recommendedName>
</protein>
<evidence type="ECO:0000256" key="1">
    <source>
        <dbReference type="ARBA" id="ARBA00009820"/>
    </source>
</evidence>
<organism evidence="2">
    <name type="scientific">marine sediment metagenome</name>
    <dbReference type="NCBI Taxonomy" id="412755"/>
    <lineage>
        <taxon>unclassified sequences</taxon>
        <taxon>metagenomes</taxon>
        <taxon>ecological metagenomes</taxon>
    </lineage>
</organism>
<dbReference type="EMBL" id="BARV01041074">
    <property type="protein sequence ID" value="GAI47712.1"/>
    <property type="molecule type" value="Genomic_DNA"/>
</dbReference>
<name>X1NUJ2_9ZZZZ</name>
<comment type="caution">
    <text evidence="2">The sequence shown here is derived from an EMBL/GenBank/DDBJ whole genome shotgun (WGS) entry which is preliminary data.</text>
</comment>
<evidence type="ECO:0000313" key="2">
    <source>
        <dbReference type="EMBL" id="GAI47712.1"/>
    </source>
</evidence>
<gene>
    <name evidence="2" type="ORF">S06H3_62339</name>
</gene>
<comment type="similarity">
    <text evidence="1">Belongs to the TolB family.</text>
</comment>
<proteinExistence type="inferred from homology"/>
<feature type="non-terminal residue" evidence="2">
    <location>
        <position position="155"/>
    </location>
</feature>
<dbReference type="PANTHER" id="PTHR36842">
    <property type="entry name" value="PROTEIN TOLB HOMOLOG"/>
    <property type="match status" value="1"/>
</dbReference>
<dbReference type="InterPro" id="IPR011659">
    <property type="entry name" value="WD40"/>
</dbReference>